<gene>
    <name evidence="1" type="ORF">N7476_005043</name>
</gene>
<protein>
    <submittedName>
        <fullName evidence="1">Uncharacterized protein</fullName>
    </submittedName>
</protein>
<sequence>MELHVTTLRQIYLVVLIPQMLYRVAMSCSVADGHEALETHDQITHREGPPRIIYADASGRKRRIGAEAPLQLEGEQVSFIYVTNGN</sequence>
<reference evidence="1" key="2">
    <citation type="journal article" date="2023" name="IMA Fungus">
        <title>Comparative genomic study of the Penicillium genus elucidates a diverse pangenome and 15 lateral gene transfer events.</title>
        <authorList>
            <person name="Petersen C."/>
            <person name="Sorensen T."/>
            <person name="Nielsen M.R."/>
            <person name="Sondergaard T.E."/>
            <person name="Sorensen J.L."/>
            <person name="Fitzpatrick D.A."/>
            <person name="Frisvad J.C."/>
            <person name="Nielsen K.L."/>
        </authorList>
    </citation>
    <scope>NUCLEOTIDE SEQUENCE</scope>
    <source>
        <strain evidence="1">IBT 21472</strain>
    </source>
</reference>
<organism evidence="1 2">
    <name type="scientific">Penicillium atrosanguineum</name>
    <dbReference type="NCBI Taxonomy" id="1132637"/>
    <lineage>
        <taxon>Eukaryota</taxon>
        <taxon>Fungi</taxon>
        <taxon>Dikarya</taxon>
        <taxon>Ascomycota</taxon>
        <taxon>Pezizomycotina</taxon>
        <taxon>Eurotiomycetes</taxon>
        <taxon>Eurotiomycetidae</taxon>
        <taxon>Eurotiales</taxon>
        <taxon>Aspergillaceae</taxon>
        <taxon>Penicillium</taxon>
    </lineage>
</organism>
<reference evidence="1" key="1">
    <citation type="submission" date="2022-12" db="EMBL/GenBank/DDBJ databases">
        <authorList>
            <person name="Petersen C."/>
        </authorList>
    </citation>
    <scope>NUCLEOTIDE SEQUENCE</scope>
    <source>
        <strain evidence="1">IBT 21472</strain>
    </source>
</reference>
<name>A0A9W9GEP8_9EURO</name>
<evidence type="ECO:0000313" key="1">
    <source>
        <dbReference type="EMBL" id="KAJ5318623.1"/>
    </source>
</evidence>
<dbReference type="EMBL" id="JAPZBO010000004">
    <property type="protein sequence ID" value="KAJ5318623.1"/>
    <property type="molecule type" value="Genomic_DNA"/>
</dbReference>
<evidence type="ECO:0000313" key="2">
    <source>
        <dbReference type="Proteomes" id="UP001147746"/>
    </source>
</evidence>
<dbReference type="AlphaFoldDB" id="A0A9W9GEP8"/>
<accession>A0A9W9GEP8</accession>
<proteinExistence type="predicted"/>
<comment type="caution">
    <text evidence="1">The sequence shown here is derived from an EMBL/GenBank/DDBJ whole genome shotgun (WGS) entry which is preliminary data.</text>
</comment>
<dbReference type="Proteomes" id="UP001147746">
    <property type="component" value="Unassembled WGS sequence"/>
</dbReference>
<keyword evidence="2" id="KW-1185">Reference proteome</keyword>